<dbReference type="GO" id="GO:0004540">
    <property type="term" value="F:RNA nuclease activity"/>
    <property type="evidence" value="ECO:0007669"/>
    <property type="project" value="InterPro"/>
</dbReference>
<dbReference type="Pfam" id="PF01936">
    <property type="entry name" value="NYN"/>
    <property type="match status" value="1"/>
</dbReference>
<comment type="caution">
    <text evidence="3">The sequence shown here is derived from an EMBL/GenBank/DDBJ whole genome shotgun (WGS) entry which is preliminary data.</text>
</comment>
<protein>
    <submittedName>
        <fullName evidence="3">Uncharacterized LabA/DUF88 family protein/Fe-S-cluster formation regulator IscX/YfhJ</fullName>
    </submittedName>
</protein>
<dbReference type="CDD" id="cd10146">
    <property type="entry name" value="LabA_like_C"/>
    <property type="match status" value="1"/>
</dbReference>
<dbReference type="InterPro" id="IPR021139">
    <property type="entry name" value="NYN"/>
</dbReference>
<dbReference type="EMBL" id="JACCAC010000001">
    <property type="protein sequence ID" value="NYG54426.1"/>
    <property type="molecule type" value="Genomic_DNA"/>
</dbReference>
<evidence type="ECO:0000259" key="2">
    <source>
        <dbReference type="PROSITE" id="PS51644"/>
    </source>
</evidence>
<evidence type="ECO:0000256" key="1">
    <source>
        <dbReference type="SAM" id="MobiDB-lite"/>
    </source>
</evidence>
<organism evidence="3 4">
    <name type="scientific">Nocardioides perillae</name>
    <dbReference type="NCBI Taxonomy" id="1119534"/>
    <lineage>
        <taxon>Bacteria</taxon>
        <taxon>Bacillati</taxon>
        <taxon>Actinomycetota</taxon>
        <taxon>Actinomycetes</taxon>
        <taxon>Propionibacteriales</taxon>
        <taxon>Nocardioidaceae</taxon>
        <taxon>Nocardioides</taxon>
    </lineage>
</organism>
<dbReference type="PANTHER" id="PTHR35811:SF1">
    <property type="entry name" value="HTH OST-TYPE DOMAIN-CONTAINING PROTEIN"/>
    <property type="match status" value="1"/>
</dbReference>
<dbReference type="Proteomes" id="UP000544110">
    <property type="component" value="Unassembled WGS sequence"/>
</dbReference>
<gene>
    <name evidence="3" type="ORF">BJ989_000730</name>
</gene>
<dbReference type="PROSITE" id="PS51644">
    <property type="entry name" value="HTH_OST"/>
    <property type="match status" value="1"/>
</dbReference>
<evidence type="ECO:0000313" key="4">
    <source>
        <dbReference type="Proteomes" id="UP000544110"/>
    </source>
</evidence>
<dbReference type="Pfam" id="PF12872">
    <property type="entry name" value="OST-HTH"/>
    <property type="match status" value="1"/>
</dbReference>
<feature type="region of interest" description="Disordered" evidence="1">
    <location>
        <begin position="159"/>
        <end position="180"/>
    </location>
</feature>
<dbReference type="Gene3D" id="3.30.420.610">
    <property type="entry name" value="LOTUS domain-like"/>
    <property type="match status" value="1"/>
</dbReference>
<accession>A0A7Y9RQ10</accession>
<dbReference type="RefSeq" id="WP_218848711.1">
    <property type="nucleotide sequence ID" value="NZ_JACCAC010000001.1"/>
</dbReference>
<keyword evidence="4" id="KW-1185">Reference proteome</keyword>
<dbReference type="AlphaFoldDB" id="A0A7Y9RQ10"/>
<dbReference type="InterPro" id="IPR025605">
    <property type="entry name" value="OST-HTH/LOTUS_dom"/>
</dbReference>
<reference evidence="3 4" key="1">
    <citation type="submission" date="2020-07" db="EMBL/GenBank/DDBJ databases">
        <title>Sequencing the genomes of 1000 actinobacteria strains.</title>
        <authorList>
            <person name="Klenk H.-P."/>
        </authorList>
    </citation>
    <scope>NUCLEOTIDE SEQUENCE [LARGE SCALE GENOMIC DNA]</scope>
    <source>
        <strain evidence="3 4">DSM 24552</strain>
    </source>
</reference>
<sequence>MPTPSASPSAAPRPSRDHKLAVLIDADNAPPSVADALVSEIAKYGVASVKRVYGDWTTPKLRGWKEASNVHAITPIQQFAYTTGKNATDSAMIIDAMDLLYTERFDGFCLVSSDSDFTRLASRLRESGVTVYGFGERKTPQAFVSACDRFVYMDVLRSRGDEPGETDEPEAPAEKPSGKELRQDSRLVSLLRRGVDSASDDEGWADLGTLGSHIANRAPDFDARNWRYTKLVDLVTAVGLFDVERVADERGRTTAIRVREKQKRA</sequence>
<dbReference type="InterPro" id="IPR041966">
    <property type="entry name" value="LOTUS-like"/>
</dbReference>
<proteinExistence type="predicted"/>
<feature type="domain" description="HTH OST-type" evidence="2">
    <location>
        <begin position="183"/>
        <end position="260"/>
    </location>
</feature>
<dbReference type="CDD" id="cd11297">
    <property type="entry name" value="PIN_LabA-like_N_1"/>
    <property type="match status" value="1"/>
</dbReference>
<name>A0A7Y9RQ10_9ACTN</name>
<dbReference type="Gene3D" id="3.40.50.1010">
    <property type="entry name" value="5'-nuclease"/>
    <property type="match status" value="1"/>
</dbReference>
<evidence type="ECO:0000313" key="3">
    <source>
        <dbReference type="EMBL" id="NYG54426.1"/>
    </source>
</evidence>
<dbReference type="PANTHER" id="PTHR35811">
    <property type="entry name" value="SLR1870 PROTEIN"/>
    <property type="match status" value="1"/>
</dbReference>